<dbReference type="AlphaFoldDB" id="A0A8T0GWV4"/>
<protein>
    <submittedName>
        <fullName evidence="1">Uncharacterized protein</fullName>
    </submittedName>
</protein>
<dbReference type="Proteomes" id="UP000822688">
    <property type="component" value="Chromosome 8"/>
</dbReference>
<sequence>MTVTLEDSRQTSRHCIGDNDCERAEIGRFRVSPLYHQIHRSPLAHLNVHDSFVMTHQDVIA</sequence>
<keyword evidence="2" id="KW-1185">Reference proteome</keyword>
<evidence type="ECO:0000313" key="2">
    <source>
        <dbReference type="Proteomes" id="UP000822688"/>
    </source>
</evidence>
<reference evidence="1" key="1">
    <citation type="submission" date="2020-06" db="EMBL/GenBank/DDBJ databases">
        <title>WGS assembly of Ceratodon purpureus strain R40.</title>
        <authorList>
            <person name="Carey S.B."/>
            <person name="Jenkins J."/>
            <person name="Shu S."/>
            <person name="Lovell J.T."/>
            <person name="Sreedasyam A."/>
            <person name="Maumus F."/>
            <person name="Tiley G.P."/>
            <person name="Fernandez-Pozo N."/>
            <person name="Barry K."/>
            <person name="Chen C."/>
            <person name="Wang M."/>
            <person name="Lipzen A."/>
            <person name="Daum C."/>
            <person name="Saski C.A."/>
            <person name="Payton A.C."/>
            <person name="Mcbreen J.C."/>
            <person name="Conrad R.E."/>
            <person name="Kollar L.M."/>
            <person name="Olsson S."/>
            <person name="Huttunen S."/>
            <person name="Landis J.B."/>
            <person name="Wickett N.J."/>
            <person name="Johnson M.G."/>
            <person name="Rensing S.A."/>
            <person name="Grimwood J."/>
            <person name="Schmutz J."/>
            <person name="Mcdaniel S.F."/>
        </authorList>
    </citation>
    <scope>NUCLEOTIDE SEQUENCE</scope>
    <source>
        <strain evidence="1">R40</strain>
    </source>
</reference>
<gene>
    <name evidence="1" type="ORF">KC19_8G037200</name>
</gene>
<accession>A0A8T0GWV4</accession>
<evidence type="ECO:0000313" key="1">
    <source>
        <dbReference type="EMBL" id="KAG0563510.1"/>
    </source>
</evidence>
<proteinExistence type="predicted"/>
<dbReference type="EMBL" id="CM026429">
    <property type="protein sequence ID" value="KAG0563510.1"/>
    <property type="molecule type" value="Genomic_DNA"/>
</dbReference>
<organism evidence="1 2">
    <name type="scientific">Ceratodon purpureus</name>
    <name type="common">Fire moss</name>
    <name type="synonym">Dicranum purpureum</name>
    <dbReference type="NCBI Taxonomy" id="3225"/>
    <lineage>
        <taxon>Eukaryota</taxon>
        <taxon>Viridiplantae</taxon>
        <taxon>Streptophyta</taxon>
        <taxon>Embryophyta</taxon>
        <taxon>Bryophyta</taxon>
        <taxon>Bryophytina</taxon>
        <taxon>Bryopsida</taxon>
        <taxon>Dicranidae</taxon>
        <taxon>Pseudoditrichales</taxon>
        <taxon>Ditrichaceae</taxon>
        <taxon>Ceratodon</taxon>
    </lineage>
</organism>
<name>A0A8T0GWV4_CERPU</name>
<comment type="caution">
    <text evidence="1">The sequence shown here is derived from an EMBL/GenBank/DDBJ whole genome shotgun (WGS) entry which is preliminary data.</text>
</comment>